<evidence type="ECO:0000313" key="1">
    <source>
        <dbReference type="EMBL" id="VVD33791.1"/>
    </source>
</evidence>
<organism evidence="1 2">
    <name type="scientific">Paraburkholderia dioscoreae</name>
    <dbReference type="NCBI Taxonomy" id="2604047"/>
    <lineage>
        <taxon>Bacteria</taxon>
        <taxon>Pseudomonadati</taxon>
        <taxon>Pseudomonadota</taxon>
        <taxon>Betaproteobacteria</taxon>
        <taxon>Burkholderiales</taxon>
        <taxon>Burkholderiaceae</taxon>
        <taxon>Paraburkholderia</taxon>
    </lineage>
</organism>
<dbReference type="EMBL" id="LR699554">
    <property type="protein sequence ID" value="VVD33791.1"/>
    <property type="molecule type" value="Genomic_DNA"/>
</dbReference>
<accession>A0A5Q4ZE45</accession>
<dbReference type="Proteomes" id="UP000325811">
    <property type="component" value="Chromosome II"/>
</dbReference>
<dbReference type="AlphaFoldDB" id="A0A5Q4ZE45"/>
<protein>
    <submittedName>
        <fullName evidence="1">Uncharacterized protein</fullName>
    </submittedName>
</protein>
<name>A0A5Q4ZE45_9BURK</name>
<evidence type="ECO:0000313" key="2">
    <source>
        <dbReference type="Proteomes" id="UP000325811"/>
    </source>
</evidence>
<reference evidence="1 2" key="1">
    <citation type="submission" date="2019-08" db="EMBL/GenBank/DDBJ databases">
        <authorList>
            <person name="Herpell B J."/>
        </authorList>
    </citation>
    <scope>NUCLEOTIDE SEQUENCE [LARGE SCALE GENOMIC DNA]</scope>
    <source>
        <strain evidence="2">Msb3</strain>
    </source>
</reference>
<keyword evidence="2" id="KW-1185">Reference proteome</keyword>
<proteinExistence type="predicted"/>
<sequence length="281" mass="30958">MEKELPLGPDRDTALVVWRQHALKCHLPSGPVARICALLDVFGCVEIPTRDRRRRPALEKQLAALGAFFVRCGNPGLTTEWPTVETYLDFRGPHCELRACAEVRLVVHIWGWAHRLSLIDGHLTCPWTSASAQARTRLGIDREIGEALLAVANCASTSSPSICVSEGLPASLTGEQESWVTRQVACSPSDRQTQITRIPAQTLTEQTAQAFLRKAVKQLKIDGRLDLAHEAQRLSTSDLQVVLSLALEGAAPMHDAKLVLGTGRSARLDELRAIRNTRRKQ</sequence>
<gene>
    <name evidence="1" type="ORF">PDMSB3_2507</name>
</gene>
<dbReference type="KEGG" id="pdio:PDMSB3_2507.1"/>